<dbReference type="EMBL" id="SLZQ01000001">
    <property type="protein sequence ID" value="TCS39197.1"/>
    <property type="molecule type" value="Genomic_DNA"/>
</dbReference>
<comment type="caution">
    <text evidence="6">The sequence shown here is derived from an EMBL/GenBank/DDBJ whole genome shotgun (WGS) entry which is preliminary data.</text>
</comment>
<protein>
    <submittedName>
        <fullName evidence="6">LuxR family two component transcriptional regulator</fullName>
    </submittedName>
</protein>
<dbReference type="Pfam" id="PF00196">
    <property type="entry name" value="GerE"/>
    <property type="match status" value="1"/>
</dbReference>
<dbReference type="AlphaFoldDB" id="A0A4R3I0I0"/>
<dbReference type="InterPro" id="IPR039420">
    <property type="entry name" value="WalR-like"/>
</dbReference>
<feature type="domain" description="Response regulatory" evidence="5">
    <location>
        <begin position="29"/>
        <end position="145"/>
    </location>
</feature>
<dbReference type="InterPro" id="IPR000792">
    <property type="entry name" value="Tscrpt_reg_LuxR_C"/>
</dbReference>
<evidence type="ECO:0000256" key="1">
    <source>
        <dbReference type="ARBA" id="ARBA00022553"/>
    </source>
</evidence>
<feature type="modified residue" description="4-aspartylphosphate" evidence="3">
    <location>
        <position position="80"/>
    </location>
</feature>
<dbReference type="InterPro" id="IPR001789">
    <property type="entry name" value="Sig_transdc_resp-reg_receiver"/>
</dbReference>
<dbReference type="CDD" id="cd06170">
    <property type="entry name" value="LuxR_C_like"/>
    <property type="match status" value="1"/>
</dbReference>
<reference evidence="6 7" key="1">
    <citation type="submission" date="2019-03" db="EMBL/GenBank/DDBJ databases">
        <title>Genomic Encyclopedia of Type Strains, Phase IV (KMG-IV): sequencing the most valuable type-strain genomes for metagenomic binning, comparative biology and taxonomic classification.</title>
        <authorList>
            <person name="Goeker M."/>
        </authorList>
    </citation>
    <scope>NUCLEOTIDE SEQUENCE [LARGE SCALE GENOMIC DNA]</scope>
    <source>
        <strain evidence="6 7">DSM 7445</strain>
    </source>
</reference>
<evidence type="ECO:0000256" key="3">
    <source>
        <dbReference type="PROSITE-ProRule" id="PRU00169"/>
    </source>
</evidence>
<dbReference type="Gene3D" id="3.40.50.2300">
    <property type="match status" value="1"/>
</dbReference>
<feature type="domain" description="HTH luxR-type" evidence="4">
    <location>
        <begin position="168"/>
        <end position="233"/>
    </location>
</feature>
<dbReference type="GO" id="GO:0000160">
    <property type="term" value="P:phosphorelay signal transduction system"/>
    <property type="evidence" value="ECO:0007669"/>
    <property type="project" value="InterPro"/>
</dbReference>
<name>A0A4R3I0I0_PAULE</name>
<dbReference type="InterPro" id="IPR058245">
    <property type="entry name" value="NreC/VraR/RcsB-like_REC"/>
</dbReference>
<dbReference type="SMART" id="SM00421">
    <property type="entry name" value="HTH_LUXR"/>
    <property type="match status" value="1"/>
</dbReference>
<dbReference type="SUPFAM" id="SSF52172">
    <property type="entry name" value="CheY-like"/>
    <property type="match status" value="1"/>
</dbReference>
<proteinExistence type="predicted"/>
<dbReference type="Pfam" id="PF00072">
    <property type="entry name" value="Response_reg"/>
    <property type="match status" value="1"/>
</dbReference>
<accession>A0A4R3I0I0</accession>
<evidence type="ECO:0000313" key="6">
    <source>
        <dbReference type="EMBL" id="TCS39197.1"/>
    </source>
</evidence>
<keyword evidence="7" id="KW-1185">Reference proteome</keyword>
<dbReference type="PROSITE" id="PS50043">
    <property type="entry name" value="HTH_LUXR_2"/>
    <property type="match status" value="1"/>
</dbReference>
<evidence type="ECO:0000313" key="7">
    <source>
        <dbReference type="Proteomes" id="UP000295382"/>
    </source>
</evidence>
<dbReference type="GO" id="GO:0003677">
    <property type="term" value="F:DNA binding"/>
    <property type="evidence" value="ECO:0007669"/>
    <property type="project" value="UniProtKB-KW"/>
</dbReference>
<dbReference type="Proteomes" id="UP000295382">
    <property type="component" value="Unassembled WGS sequence"/>
</dbReference>
<dbReference type="PROSITE" id="PS00622">
    <property type="entry name" value="HTH_LUXR_1"/>
    <property type="match status" value="1"/>
</dbReference>
<keyword evidence="1 3" id="KW-0597">Phosphoprotein</keyword>
<dbReference type="PRINTS" id="PR00038">
    <property type="entry name" value="HTHLUXR"/>
</dbReference>
<dbReference type="SMART" id="SM00448">
    <property type="entry name" value="REC"/>
    <property type="match status" value="1"/>
</dbReference>
<keyword evidence="2" id="KW-0238">DNA-binding</keyword>
<organism evidence="6 7">
    <name type="scientific">Paucimonas lemoignei</name>
    <name type="common">Pseudomonas lemoignei</name>
    <dbReference type="NCBI Taxonomy" id="29443"/>
    <lineage>
        <taxon>Bacteria</taxon>
        <taxon>Pseudomonadati</taxon>
        <taxon>Pseudomonadota</taxon>
        <taxon>Betaproteobacteria</taxon>
        <taxon>Burkholderiales</taxon>
        <taxon>Burkholderiaceae</taxon>
        <taxon>Paucimonas</taxon>
    </lineage>
</organism>
<evidence type="ECO:0000256" key="2">
    <source>
        <dbReference type="ARBA" id="ARBA00023125"/>
    </source>
</evidence>
<evidence type="ECO:0000259" key="5">
    <source>
        <dbReference type="PROSITE" id="PS50110"/>
    </source>
</evidence>
<gene>
    <name evidence="6" type="ORF">EDC30_101148</name>
</gene>
<dbReference type="CDD" id="cd17535">
    <property type="entry name" value="REC_NarL-like"/>
    <property type="match status" value="1"/>
</dbReference>
<dbReference type="PROSITE" id="PS50110">
    <property type="entry name" value="RESPONSE_REGULATORY"/>
    <property type="match status" value="1"/>
</dbReference>
<dbReference type="InterPro" id="IPR016032">
    <property type="entry name" value="Sig_transdc_resp-reg_C-effctor"/>
</dbReference>
<dbReference type="SUPFAM" id="SSF46894">
    <property type="entry name" value="C-terminal effector domain of the bipartite response regulators"/>
    <property type="match status" value="1"/>
</dbReference>
<dbReference type="PANTHER" id="PTHR43214">
    <property type="entry name" value="TWO-COMPONENT RESPONSE REGULATOR"/>
    <property type="match status" value="1"/>
</dbReference>
<sequence>MLLSAASVPAAFPANDLPCNNMSNKNTIKVLIADDHAIVREGLKQILADTRDIAVAGEAEDGLDAIKLVRQGKGDVLLLDISMPDRSGIEVLKQVRKEEPGLAVLILTMHREDQYAIRSLKAGAAGYLNKQSAPAELVNAIRMVAAGRKYVSPALAQELANQVNEEREVPLHETLSDREFQTLTMIASGKTVSDIAKELVLSVKTISMYRARLLQKMKLRHNAELTHYAIKHRLVEE</sequence>
<dbReference type="GO" id="GO:0006355">
    <property type="term" value="P:regulation of DNA-templated transcription"/>
    <property type="evidence" value="ECO:0007669"/>
    <property type="project" value="InterPro"/>
</dbReference>
<evidence type="ECO:0000259" key="4">
    <source>
        <dbReference type="PROSITE" id="PS50043"/>
    </source>
</evidence>
<dbReference type="InterPro" id="IPR011006">
    <property type="entry name" value="CheY-like_superfamily"/>
</dbReference>